<evidence type="ECO:0000256" key="12">
    <source>
        <dbReference type="ARBA" id="ARBA00023136"/>
    </source>
</evidence>
<keyword evidence="10 13" id="KW-1133">Transmembrane helix</keyword>
<dbReference type="SUPFAM" id="SSF55874">
    <property type="entry name" value="ATPase domain of HSP90 chaperone/DNA topoisomerase II/histidine kinase"/>
    <property type="match status" value="1"/>
</dbReference>
<keyword evidence="7" id="KW-0547">Nucleotide-binding</keyword>
<comment type="subcellular location">
    <subcellularLocation>
        <location evidence="2">Cell membrane</location>
        <topology evidence="2">Multi-pass membrane protein</topology>
    </subcellularLocation>
</comment>
<proteinExistence type="predicted"/>
<keyword evidence="11" id="KW-0902">Two-component regulatory system</keyword>
<dbReference type="Gene3D" id="3.30.565.10">
    <property type="entry name" value="Histidine kinase-like ATPase, C-terminal domain"/>
    <property type="match status" value="1"/>
</dbReference>
<comment type="caution">
    <text evidence="15">The sequence shown here is derived from an EMBL/GenBank/DDBJ whole genome shotgun (WGS) entry which is preliminary data.</text>
</comment>
<dbReference type="PANTHER" id="PTHR45453">
    <property type="entry name" value="PHOSPHATE REGULON SENSOR PROTEIN PHOR"/>
    <property type="match status" value="1"/>
</dbReference>
<dbReference type="Pfam" id="PF02518">
    <property type="entry name" value="HATPase_c"/>
    <property type="match status" value="1"/>
</dbReference>
<evidence type="ECO:0000256" key="2">
    <source>
        <dbReference type="ARBA" id="ARBA00004651"/>
    </source>
</evidence>
<dbReference type="InterPro" id="IPR036890">
    <property type="entry name" value="HATPase_C_sf"/>
</dbReference>
<accession>A0A2V2YV56</accession>
<dbReference type="AlphaFoldDB" id="A0A2V2YV56"/>
<dbReference type="SMART" id="SM00387">
    <property type="entry name" value="HATPase_c"/>
    <property type="match status" value="1"/>
</dbReference>
<evidence type="ECO:0000256" key="10">
    <source>
        <dbReference type="ARBA" id="ARBA00022989"/>
    </source>
</evidence>
<dbReference type="PANTHER" id="PTHR45453:SF2">
    <property type="entry name" value="HISTIDINE KINASE"/>
    <property type="match status" value="1"/>
</dbReference>
<dbReference type="Proteomes" id="UP000246635">
    <property type="component" value="Unassembled WGS sequence"/>
</dbReference>
<name>A0A2V2YV56_9BACL</name>
<reference evidence="15 16" key="1">
    <citation type="submission" date="2018-05" db="EMBL/GenBank/DDBJ databases">
        <title>Genomic Encyclopedia of Type Strains, Phase III (KMG-III): the genomes of soil and plant-associated and newly described type strains.</title>
        <authorList>
            <person name="Whitman W."/>
        </authorList>
    </citation>
    <scope>NUCLEOTIDE SEQUENCE [LARGE SCALE GENOMIC DNA]</scope>
    <source>
        <strain evidence="15 16">CECT 5696</strain>
    </source>
</reference>
<keyword evidence="6 13" id="KW-0812">Transmembrane</keyword>
<evidence type="ECO:0000256" key="3">
    <source>
        <dbReference type="ARBA" id="ARBA00012438"/>
    </source>
</evidence>
<dbReference type="GO" id="GO:0005524">
    <property type="term" value="F:ATP binding"/>
    <property type="evidence" value="ECO:0007669"/>
    <property type="project" value="UniProtKB-KW"/>
</dbReference>
<feature type="domain" description="Histidine kinase" evidence="14">
    <location>
        <begin position="122"/>
        <end position="329"/>
    </location>
</feature>
<evidence type="ECO:0000313" key="15">
    <source>
        <dbReference type="EMBL" id="PWW05173.1"/>
    </source>
</evidence>
<feature type="transmembrane region" description="Helical" evidence="13">
    <location>
        <begin position="41"/>
        <end position="58"/>
    </location>
</feature>
<dbReference type="EMBL" id="QGTQ01000005">
    <property type="protein sequence ID" value="PWW05173.1"/>
    <property type="molecule type" value="Genomic_DNA"/>
</dbReference>
<keyword evidence="9" id="KW-0067">ATP-binding</keyword>
<dbReference type="EC" id="2.7.13.3" evidence="3"/>
<dbReference type="InterPro" id="IPR050351">
    <property type="entry name" value="BphY/WalK/GraS-like"/>
</dbReference>
<feature type="transmembrane region" description="Helical" evidence="13">
    <location>
        <begin position="18"/>
        <end position="35"/>
    </location>
</feature>
<evidence type="ECO:0000256" key="11">
    <source>
        <dbReference type="ARBA" id="ARBA00023012"/>
    </source>
</evidence>
<keyword evidence="8" id="KW-0418">Kinase</keyword>
<keyword evidence="16" id="KW-1185">Reference proteome</keyword>
<dbReference type="PROSITE" id="PS50109">
    <property type="entry name" value="HIS_KIN"/>
    <property type="match status" value="1"/>
</dbReference>
<evidence type="ECO:0000256" key="4">
    <source>
        <dbReference type="ARBA" id="ARBA00022475"/>
    </source>
</evidence>
<evidence type="ECO:0000256" key="9">
    <source>
        <dbReference type="ARBA" id="ARBA00022840"/>
    </source>
</evidence>
<keyword evidence="5" id="KW-0808">Transferase</keyword>
<evidence type="ECO:0000256" key="5">
    <source>
        <dbReference type="ARBA" id="ARBA00022679"/>
    </source>
</evidence>
<dbReference type="GO" id="GO:0004721">
    <property type="term" value="F:phosphoprotein phosphatase activity"/>
    <property type="evidence" value="ECO:0007669"/>
    <property type="project" value="TreeGrafter"/>
</dbReference>
<keyword evidence="12 13" id="KW-0472">Membrane</keyword>
<dbReference type="InterPro" id="IPR005467">
    <property type="entry name" value="His_kinase_dom"/>
</dbReference>
<gene>
    <name evidence="15" type="ORF">DFQ01_105157</name>
</gene>
<evidence type="ECO:0000256" key="6">
    <source>
        <dbReference type="ARBA" id="ARBA00022692"/>
    </source>
</evidence>
<evidence type="ECO:0000313" key="16">
    <source>
        <dbReference type="Proteomes" id="UP000246635"/>
    </source>
</evidence>
<dbReference type="GO" id="GO:0005886">
    <property type="term" value="C:plasma membrane"/>
    <property type="evidence" value="ECO:0007669"/>
    <property type="project" value="UniProtKB-SubCell"/>
</dbReference>
<keyword evidence="4" id="KW-1003">Cell membrane</keyword>
<dbReference type="InterPro" id="IPR004358">
    <property type="entry name" value="Sig_transdc_His_kin-like_C"/>
</dbReference>
<evidence type="ECO:0000259" key="14">
    <source>
        <dbReference type="PROSITE" id="PS50109"/>
    </source>
</evidence>
<evidence type="ECO:0000256" key="8">
    <source>
        <dbReference type="ARBA" id="ARBA00022777"/>
    </source>
</evidence>
<dbReference type="PRINTS" id="PR00344">
    <property type="entry name" value="BCTRLSENSOR"/>
</dbReference>
<dbReference type="GO" id="GO:0000155">
    <property type="term" value="F:phosphorelay sensor kinase activity"/>
    <property type="evidence" value="ECO:0007669"/>
    <property type="project" value="TreeGrafter"/>
</dbReference>
<protein>
    <recommendedName>
        <fullName evidence="3">histidine kinase</fullName>
        <ecNumber evidence="3">2.7.13.3</ecNumber>
    </recommendedName>
</protein>
<evidence type="ECO:0000256" key="7">
    <source>
        <dbReference type="ARBA" id="ARBA00022741"/>
    </source>
</evidence>
<dbReference type="GO" id="GO:0016036">
    <property type="term" value="P:cellular response to phosphate starvation"/>
    <property type="evidence" value="ECO:0007669"/>
    <property type="project" value="TreeGrafter"/>
</dbReference>
<comment type="catalytic activity">
    <reaction evidence="1">
        <text>ATP + protein L-histidine = ADP + protein N-phospho-L-histidine.</text>
        <dbReference type="EC" id="2.7.13.3"/>
    </reaction>
</comment>
<sequence length="332" mass="37845">MSWMGLLRRTLSSERRAIIVYLINTAMLLLIFNLMMDEVSVVYPLSVSLTILIIYLGVKTYALFRFEDGLAEAKEVADFQEDADHEKDKLVFHAIRAIHTDYLDKLVAMNEKLDGRNSLFSHFIHNMKSSLAVIELASHKRSDEVLADIASENEKLKTNMEQLLNLLRLDEFTNDYVPERADLLEIVQAVINDKRRSFIYSSVYPKVKGQSAYVYTDRKWCSFILDQIVTNAIKYSPQGRSVYFEIVQEEDVGLTSVRVRDEGEGIDPEDLPRVFELFYTGKNGRSHKQATGIGLAMVRHTAKRLGHEVSLTSKLGEGTCVTISFLSKLKAY</sequence>
<dbReference type="RefSeq" id="WP_110043705.1">
    <property type="nucleotide sequence ID" value="NZ_QGTQ01000005.1"/>
</dbReference>
<dbReference type="InterPro" id="IPR003594">
    <property type="entry name" value="HATPase_dom"/>
</dbReference>
<organism evidence="15 16">
    <name type="scientific">Paenibacillus cellulosilyticus</name>
    <dbReference type="NCBI Taxonomy" id="375489"/>
    <lineage>
        <taxon>Bacteria</taxon>
        <taxon>Bacillati</taxon>
        <taxon>Bacillota</taxon>
        <taxon>Bacilli</taxon>
        <taxon>Bacillales</taxon>
        <taxon>Paenibacillaceae</taxon>
        <taxon>Paenibacillus</taxon>
    </lineage>
</organism>
<dbReference type="OrthoDB" id="9780487at2"/>
<evidence type="ECO:0000256" key="13">
    <source>
        <dbReference type="SAM" id="Phobius"/>
    </source>
</evidence>
<evidence type="ECO:0000256" key="1">
    <source>
        <dbReference type="ARBA" id="ARBA00000085"/>
    </source>
</evidence>